<evidence type="ECO:0000256" key="5">
    <source>
        <dbReference type="ARBA" id="ARBA00022490"/>
    </source>
</evidence>
<evidence type="ECO:0000256" key="2">
    <source>
        <dbReference type="ARBA" id="ARBA00004496"/>
    </source>
</evidence>
<keyword evidence="8 9" id="KW-0687">Ribonucleoprotein</keyword>
<evidence type="ECO:0000313" key="13">
    <source>
        <dbReference type="Proteomes" id="UP000811619"/>
    </source>
</evidence>
<keyword evidence="13" id="KW-1185">Reference proteome</keyword>
<dbReference type="InterPro" id="IPR026270">
    <property type="entry name" value="SRP72"/>
</dbReference>
<evidence type="ECO:0000256" key="3">
    <source>
        <dbReference type="ARBA" id="ARBA00007676"/>
    </source>
</evidence>
<dbReference type="Pfam" id="PF08492">
    <property type="entry name" value="SRP72"/>
    <property type="match status" value="1"/>
</dbReference>
<dbReference type="EMBL" id="SRPY01000529">
    <property type="protein sequence ID" value="KAG5922194.1"/>
    <property type="molecule type" value="Genomic_DNA"/>
</dbReference>
<feature type="region of interest" description="Disordered" evidence="10">
    <location>
        <begin position="538"/>
        <end position="611"/>
    </location>
</feature>
<evidence type="ECO:0000256" key="1">
    <source>
        <dbReference type="ARBA" id="ARBA00004240"/>
    </source>
</evidence>
<protein>
    <recommendedName>
        <fullName evidence="4 9">Signal recognition particle subunit SRP72</fullName>
    </recommendedName>
</protein>
<sequence length="643" mass="70199">MPQDPAIALAALLRAASVDDHSEILKAANATLNINETDELAQHTRVVALLKLDRFDDASRAISGGGFKLQSSCALEKAYALYKLGKLDEAVAAIDSTGLDNRGLNHMAAQIAYRAERFDASHSIYNRLLSSTYHEEDHDIKINIKAAEAQAHWKGTTTLHGFESRGFESFELCYNAACNNIARGYLSVALELLQRALALCDASDELNSEEKADERKPILAQQALTLAKLGNIDGARKIHQSLKPELNSDADLRIILQNNHSMLESMDQNPFSLEWKTGTWLSSSTEAQLFNFQSQLLSTNSSIISMLAHKICGVKKRAFRAVPQFRSASSSVELINKSVIGAAAETQGLPGKDVLKNLIRLSKRRPHDVGLALIIIQLHLRRRNLGAATYTLDSFFSRLEASNNEKCHRLRFNPGLIALAVVLKKIKKRESSAKVELVEAGRYWLQRPAPRALSLLKEAGAELVSSSSNDDLILAGTIFETLNEENLASPATSAGLVAALACANLSAVERHAAVLPSTDSLVHGIQVNELISSGVLVSPRTPAPKKRLSCNDKSVERATKKRRRKLPKILVGSQAPDPERWLPLRDRSSYRPKGKKGRRKASELTQGGLAKDEETIGLVGGGGVKIEKAAAFNASKKKKKAKK</sequence>
<feature type="compositionally biased region" description="Basic residues" evidence="10">
    <location>
        <begin position="590"/>
        <end position="599"/>
    </location>
</feature>
<dbReference type="Pfam" id="PF17004">
    <property type="entry name" value="SRP_TPR_like"/>
    <property type="match status" value="1"/>
</dbReference>
<dbReference type="PANTHER" id="PTHR14094">
    <property type="entry name" value="SIGNAL RECOGNITION PARTICLE 72"/>
    <property type="match status" value="1"/>
</dbReference>
<dbReference type="InterPro" id="IPR031545">
    <property type="entry name" value="SRP72_TPR-like"/>
</dbReference>
<dbReference type="SUPFAM" id="SSF48452">
    <property type="entry name" value="TPR-like"/>
    <property type="match status" value="1"/>
</dbReference>
<feature type="compositionally biased region" description="Basic and acidic residues" evidence="10">
    <location>
        <begin position="577"/>
        <end position="589"/>
    </location>
</feature>
<evidence type="ECO:0000256" key="8">
    <source>
        <dbReference type="ARBA" id="ARBA00023274"/>
    </source>
</evidence>
<organism evidence="12 13">
    <name type="scientific">Claviceps africana</name>
    <dbReference type="NCBI Taxonomy" id="83212"/>
    <lineage>
        <taxon>Eukaryota</taxon>
        <taxon>Fungi</taxon>
        <taxon>Dikarya</taxon>
        <taxon>Ascomycota</taxon>
        <taxon>Pezizomycotina</taxon>
        <taxon>Sordariomycetes</taxon>
        <taxon>Hypocreomycetidae</taxon>
        <taxon>Hypocreales</taxon>
        <taxon>Clavicipitaceae</taxon>
        <taxon>Claviceps</taxon>
    </lineage>
</organism>
<evidence type="ECO:0000256" key="7">
    <source>
        <dbReference type="ARBA" id="ARBA00023135"/>
    </source>
</evidence>
<dbReference type="PIRSF" id="PIRSF038922">
    <property type="entry name" value="SRP72"/>
    <property type="match status" value="1"/>
</dbReference>
<comment type="similarity">
    <text evidence="3 9">Belongs to the SRP72 family.</text>
</comment>
<evidence type="ECO:0000256" key="6">
    <source>
        <dbReference type="ARBA" id="ARBA00022824"/>
    </source>
</evidence>
<name>A0A8K0J4J0_9HYPO</name>
<dbReference type="FunFam" id="1.25.40.10:FF:000512">
    <property type="entry name" value="Signal recognition particle subunit SRP72"/>
    <property type="match status" value="1"/>
</dbReference>
<comment type="caution">
    <text evidence="12">The sequence shown here is derived from an EMBL/GenBank/DDBJ whole genome shotgun (WGS) entry which is preliminary data.</text>
</comment>
<dbReference type="OrthoDB" id="5421607at2759"/>
<dbReference type="GO" id="GO:0008312">
    <property type="term" value="F:7S RNA binding"/>
    <property type="evidence" value="ECO:0007669"/>
    <property type="project" value="InterPro"/>
</dbReference>
<keyword evidence="7 9" id="KW-0733">Signal recognition particle</keyword>
<dbReference type="PANTHER" id="PTHR14094:SF9">
    <property type="entry name" value="SIGNAL RECOGNITION PARTICLE SUBUNIT SRP72"/>
    <property type="match status" value="1"/>
</dbReference>
<gene>
    <name evidence="12" type="ORF">E4U42_005550</name>
</gene>
<dbReference type="Gene3D" id="1.25.40.10">
    <property type="entry name" value="Tetratricopeptide repeat domain"/>
    <property type="match status" value="1"/>
</dbReference>
<dbReference type="InterPro" id="IPR013699">
    <property type="entry name" value="Signal_recog_part_SRP72_RNA-bd"/>
</dbReference>
<dbReference type="AlphaFoldDB" id="A0A8K0J4J0"/>
<reference evidence="12" key="1">
    <citation type="journal article" date="2020" name="bioRxiv">
        <title>Whole genome comparisons of ergot fungi reveals the divergence and evolution of species within the genus Claviceps are the result of varying mechanisms driving genome evolution and host range expansion.</title>
        <authorList>
            <person name="Wyka S.A."/>
            <person name="Mondo S.J."/>
            <person name="Liu M."/>
            <person name="Dettman J."/>
            <person name="Nalam V."/>
            <person name="Broders K.D."/>
        </authorList>
    </citation>
    <scope>NUCLEOTIDE SEQUENCE</scope>
    <source>
        <strain evidence="12">CCC 489</strain>
    </source>
</reference>
<evidence type="ECO:0000256" key="9">
    <source>
        <dbReference type="PIRNR" id="PIRNR038922"/>
    </source>
</evidence>
<dbReference type="InterPro" id="IPR011990">
    <property type="entry name" value="TPR-like_helical_dom_sf"/>
</dbReference>
<dbReference type="GO" id="GO:0005783">
    <property type="term" value="C:endoplasmic reticulum"/>
    <property type="evidence" value="ECO:0007669"/>
    <property type="project" value="UniProtKB-SubCell"/>
</dbReference>
<comment type="function">
    <text evidence="9">Component of the signal recognition particle (SRP) complex, a ribonucleoprotein complex that mediates the cotranslational targeting of secretory and membrane proteins to the endoplasmic reticulum (ER).</text>
</comment>
<evidence type="ECO:0000259" key="11">
    <source>
        <dbReference type="Pfam" id="PF08492"/>
    </source>
</evidence>
<accession>A0A8K0J4J0</accession>
<proteinExistence type="inferred from homology"/>
<feature type="compositionally biased region" description="Basic and acidic residues" evidence="10">
    <location>
        <begin position="549"/>
        <end position="558"/>
    </location>
</feature>
<dbReference type="GO" id="GO:0005786">
    <property type="term" value="C:signal recognition particle, endoplasmic reticulum targeting"/>
    <property type="evidence" value="ECO:0007669"/>
    <property type="project" value="UniProtKB-UniRule"/>
</dbReference>
<evidence type="ECO:0000256" key="4">
    <source>
        <dbReference type="ARBA" id="ARBA00018350"/>
    </source>
</evidence>
<keyword evidence="6" id="KW-0256">Endoplasmic reticulum</keyword>
<dbReference type="Proteomes" id="UP000811619">
    <property type="component" value="Unassembled WGS sequence"/>
</dbReference>
<evidence type="ECO:0000313" key="12">
    <source>
        <dbReference type="EMBL" id="KAG5922194.1"/>
    </source>
</evidence>
<dbReference type="GO" id="GO:0006614">
    <property type="term" value="P:SRP-dependent cotranslational protein targeting to membrane"/>
    <property type="evidence" value="ECO:0007669"/>
    <property type="project" value="UniProtKB-UniRule"/>
</dbReference>
<evidence type="ECO:0000256" key="10">
    <source>
        <dbReference type="SAM" id="MobiDB-lite"/>
    </source>
</evidence>
<comment type="subcellular location">
    <subcellularLocation>
        <location evidence="2 9">Cytoplasm</location>
    </subcellularLocation>
    <subcellularLocation>
        <location evidence="1">Endoplasmic reticulum</location>
    </subcellularLocation>
</comment>
<feature type="domain" description="Signal recognition particle SRP72 subunit RNA-binding" evidence="11">
    <location>
        <begin position="551"/>
        <end position="592"/>
    </location>
</feature>
<dbReference type="GO" id="GO:0043022">
    <property type="term" value="F:ribosome binding"/>
    <property type="evidence" value="ECO:0007669"/>
    <property type="project" value="TreeGrafter"/>
</dbReference>
<keyword evidence="5 9" id="KW-0963">Cytoplasm</keyword>